<dbReference type="RefSeq" id="WP_093924168.1">
    <property type="nucleotide sequence ID" value="NZ_FOMW01000008.1"/>
</dbReference>
<reference evidence="2 3" key="1">
    <citation type="submission" date="2016-10" db="EMBL/GenBank/DDBJ databases">
        <authorList>
            <person name="de Groot N.N."/>
        </authorList>
    </citation>
    <scope>NUCLEOTIDE SEQUENCE [LARGE SCALE GENOMIC DNA]</scope>
    <source>
        <strain evidence="2 3">DSM 11443</strain>
    </source>
</reference>
<dbReference type="STRING" id="74348.SAMN04488523_108137"/>
<evidence type="ECO:0000256" key="1">
    <source>
        <dbReference type="SAM" id="Phobius"/>
    </source>
</evidence>
<keyword evidence="1" id="KW-0812">Transmembrane</keyword>
<dbReference type="Proteomes" id="UP000198977">
    <property type="component" value="Unassembled WGS sequence"/>
</dbReference>
<proteinExistence type="predicted"/>
<dbReference type="EMBL" id="FOMW01000008">
    <property type="protein sequence ID" value="SFE56798.1"/>
    <property type="molecule type" value="Genomic_DNA"/>
</dbReference>
<organism evidence="2 3">
    <name type="scientific">Sulfitobacter brevis</name>
    <dbReference type="NCBI Taxonomy" id="74348"/>
    <lineage>
        <taxon>Bacteria</taxon>
        <taxon>Pseudomonadati</taxon>
        <taxon>Pseudomonadota</taxon>
        <taxon>Alphaproteobacteria</taxon>
        <taxon>Rhodobacterales</taxon>
        <taxon>Roseobacteraceae</taxon>
        <taxon>Sulfitobacter</taxon>
    </lineage>
</organism>
<evidence type="ECO:0000313" key="2">
    <source>
        <dbReference type="EMBL" id="SFE56798.1"/>
    </source>
</evidence>
<keyword evidence="3" id="KW-1185">Reference proteome</keyword>
<evidence type="ECO:0000313" key="3">
    <source>
        <dbReference type="Proteomes" id="UP000198977"/>
    </source>
</evidence>
<accession>A0A1I2BLW3</accession>
<feature type="transmembrane region" description="Helical" evidence="1">
    <location>
        <begin position="51"/>
        <end position="75"/>
    </location>
</feature>
<keyword evidence="1" id="KW-0472">Membrane</keyword>
<dbReference type="OrthoDB" id="7866534at2"/>
<gene>
    <name evidence="2" type="ORF">SAMN04488523_108137</name>
</gene>
<sequence length="115" mass="12752">MVETHDHFIKRLKSLGRKHAQLTHGYVTRVGKDGLIVVKPKRARRGFPFQMLFMLVIGFFGFKAFMLSAIGPVTYNERLAKLENGSVLEQAGAKALGIDPITASVAKISGPMLRR</sequence>
<name>A0A1I2BLW3_9RHOB</name>
<keyword evidence="1" id="KW-1133">Transmembrane helix</keyword>
<dbReference type="AlphaFoldDB" id="A0A1I2BLW3"/>
<protein>
    <submittedName>
        <fullName evidence="2">Uncharacterized protein</fullName>
    </submittedName>
</protein>